<keyword evidence="5" id="KW-1185">Reference proteome</keyword>
<evidence type="ECO:0000259" key="2">
    <source>
        <dbReference type="Pfam" id="PF01498"/>
    </source>
</evidence>
<dbReference type="OrthoDB" id="8060176at2759"/>
<dbReference type="InterPro" id="IPR052338">
    <property type="entry name" value="Transposase_5"/>
</dbReference>
<dbReference type="Proteomes" id="UP000499080">
    <property type="component" value="Unassembled WGS sequence"/>
</dbReference>
<dbReference type="InterPro" id="IPR036397">
    <property type="entry name" value="RNaseH_sf"/>
</dbReference>
<dbReference type="GO" id="GO:0006313">
    <property type="term" value="P:DNA transposition"/>
    <property type="evidence" value="ECO:0007669"/>
    <property type="project" value="InterPro"/>
</dbReference>
<accession>A0A4Y2IGL6</accession>
<evidence type="ECO:0000259" key="3">
    <source>
        <dbReference type="Pfam" id="PF13358"/>
    </source>
</evidence>
<protein>
    <submittedName>
        <fullName evidence="4">Transposable element Tc1 transposase</fullName>
    </submittedName>
</protein>
<dbReference type="PANTHER" id="PTHR23022">
    <property type="entry name" value="TRANSPOSABLE ELEMENT-RELATED"/>
    <property type="match status" value="1"/>
</dbReference>
<feature type="domain" description="Transposase Tc1-like" evidence="2">
    <location>
        <begin position="70"/>
        <end position="142"/>
    </location>
</feature>
<evidence type="ECO:0000313" key="5">
    <source>
        <dbReference type="Proteomes" id="UP000499080"/>
    </source>
</evidence>
<dbReference type="GO" id="GO:0015074">
    <property type="term" value="P:DNA integration"/>
    <property type="evidence" value="ECO:0007669"/>
    <property type="project" value="InterPro"/>
</dbReference>
<dbReference type="SUPFAM" id="SSF46689">
    <property type="entry name" value="Homeodomain-like"/>
    <property type="match status" value="1"/>
</dbReference>
<sequence>MGKAANLSEFDRGQIALVRRLGSSITETARLVGFSRSAVVSIHAKWINDGDTSSRLQGVDRPRVIKEKGRRRLSRLVKQNWRQTVAQLTAQYNAGPSANVSEHTVQRTLLDMGLCSRRPTRVPLLTKRHRQLRLQWAWEHRDWTMDEWKRVSWSDESRFLIHHVDGCVRVRRLPGEQLFLSYTADHSQAGGGGMMLWGTFSWAALEPVVVVEQTMKAANYPNITADQLHPYMAFVFPTGNGIFQQDNAPRHKTRIVLEWFEEHTDEFHLMSWPPNSPDLNPMEHIWDAMERKLRAQTPPCPNISTLRDLCLDIWYNLSPVMYQKFVVSMPRRVVAVLKAKGGATRY</sequence>
<dbReference type="Pfam" id="PF01498">
    <property type="entry name" value="HTH_Tnp_Tc3_2"/>
    <property type="match status" value="1"/>
</dbReference>
<name>A0A4Y2IGL6_ARAVE</name>
<dbReference type="GO" id="GO:0003677">
    <property type="term" value="F:DNA binding"/>
    <property type="evidence" value="ECO:0007669"/>
    <property type="project" value="InterPro"/>
</dbReference>
<dbReference type="Gene3D" id="3.30.420.10">
    <property type="entry name" value="Ribonuclease H-like superfamily/Ribonuclease H"/>
    <property type="match status" value="1"/>
</dbReference>
<feature type="domain" description="Tc1-like transposase DDE" evidence="3">
    <location>
        <begin position="151"/>
        <end position="298"/>
    </location>
</feature>
<comment type="subcellular location">
    <subcellularLocation>
        <location evidence="1">Nucleus</location>
    </subcellularLocation>
</comment>
<dbReference type="PANTHER" id="PTHR23022:SF134">
    <property type="entry name" value="TRANSPOSABLE ELEMENT TC1 TRANSPOSASE"/>
    <property type="match status" value="1"/>
</dbReference>
<dbReference type="EMBL" id="BGPR01002619">
    <property type="protein sequence ID" value="GBM76409.1"/>
    <property type="molecule type" value="Genomic_DNA"/>
</dbReference>
<dbReference type="InterPro" id="IPR002492">
    <property type="entry name" value="Transposase_Tc1-like"/>
</dbReference>
<dbReference type="GO" id="GO:0005634">
    <property type="term" value="C:nucleus"/>
    <property type="evidence" value="ECO:0007669"/>
    <property type="project" value="UniProtKB-SubCell"/>
</dbReference>
<evidence type="ECO:0000313" key="4">
    <source>
        <dbReference type="EMBL" id="GBM76409.1"/>
    </source>
</evidence>
<reference evidence="4 5" key="1">
    <citation type="journal article" date="2019" name="Sci. Rep.">
        <title>Orb-weaving spider Araneus ventricosus genome elucidates the spidroin gene catalogue.</title>
        <authorList>
            <person name="Kono N."/>
            <person name="Nakamura H."/>
            <person name="Ohtoshi R."/>
            <person name="Moran D.A.P."/>
            <person name="Shinohara A."/>
            <person name="Yoshida Y."/>
            <person name="Fujiwara M."/>
            <person name="Mori M."/>
            <person name="Tomita M."/>
            <person name="Arakawa K."/>
        </authorList>
    </citation>
    <scope>NUCLEOTIDE SEQUENCE [LARGE SCALE GENOMIC DNA]</scope>
</reference>
<evidence type="ECO:0000256" key="1">
    <source>
        <dbReference type="ARBA" id="ARBA00004123"/>
    </source>
</evidence>
<proteinExistence type="predicted"/>
<dbReference type="AlphaFoldDB" id="A0A4Y2IGL6"/>
<organism evidence="4 5">
    <name type="scientific">Araneus ventricosus</name>
    <name type="common">Orbweaver spider</name>
    <name type="synonym">Epeira ventricosa</name>
    <dbReference type="NCBI Taxonomy" id="182803"/>
    <lineage>
        <taxon>Eukaryota</taxon>
        <taxon>Metazoa</taxon>
        <taxon>Ecdysozoa</taxon>
        <taxon>Arthropoda</taxon>
        <taxon>Chelicerata</taxon>
        <taxon>Arachnida</taxon>
        <taxon>Araneae</taxon>
        <taxon>Araneomorphae</taxon>
        <taxon>Entelegynae</taxon>
        <taxon>Araneoidea</taxon>
        <taxon>Araneidae</taxon>
        <taxon>Araneus</taxon>
    </lineage>
</organism>
<comment type="caution">
    <text evidence="4">The sequence shown here is derived from an EMBL/GenBank/DDBJ whole genome shotgun (WGS) entry which is preliminary data.</text>
</comment>
<dbReference type="InterPro" id="IPR038717">
    <property type="entry name" value="Tc1-like_DDE_dom"/>
</dbReference>
<dbReference type="InterPro" id="IPR009057">
    <property type="entry name" value="Homeodomain-like_sf"/>
</dbReference>
<gene>
    <name evidence="4" type="primary">tc1a_199</name>
    <name evidence="4" type="ORF">AVEN_244782_1</name>
</gene>
<dbReference type="Pfam" id="PF13358">
    <property type="entry name" value="DDE_3"/>
    <property type="match status" value="1"/>
</dbReference>